<evidence type="ECO:0000313" key="2">
    <source>
        <dbReference type="Proteomes" id="UP001295740"/>
    </source>
</evidence>
<dbReference type="Gene3D" id="1.10.150.50">
    <property type="entry name" value="Transcription Factor, Ets-1"/>
    <property type="match status" value="1"/>
</dbReference>
<organism evidence="1 2">
    <name type="scientific">Anthostomella pinea</name>
    <dbReference type="NCBI Taxonomy" id="933095"/>
    <lineage>
        <taxon>Eukaryota</taxon>
        <taxon>Fungi</taxon>
        <taxon>Dikarya</taxon>
        <taxon>Ascomycota</taxon>
        <taxon>Pezizomycotina</taxon>
        <taxon>Sordariomycetes</taxon>
        <taxon>Xylariomycetidae</taxon>
        <taxon>Xylariales</taxon>
        <taxon>Xylariaceae</taxon>
        <taxon>Anthostomella</taxon>
    </lineage>
</organism>
<accession>A0AAI8VQU2</accession>
<sequence>MGGTTVEKKYDADIPNIPAWLRSQRLHKYTDKLKDLKWIDLDRFDAPLVSGSPNAGPSHVDAEMEEVREKVKKLWREWRKEVKELWRPSRVLRLLKELEQ</sequence>
<protein>
    <submittedName>
        <fullName evidence="1">Uu.00g140100.m01.CDS01</fullName>
    </submittedName>
</protein>
<dbReference type="EMBL" id="CAUWAG010000012">
    <property type="protein sequence ID" value="CAJ2508984.1"/>
    <property type="molecule type" value="Genomic_DNA"/>
</dbReference>
<keyword evidence="2" id="KW-1185">Reference proteome</keyword>
<evidence type="ECO:0000313" key="1">
    <source>
        <dbReference type="EMBL" id="CAJ2508984.1"/>
    </source>
</evidence>
<proteinExistence type="predicted"/>
<name>A0AAI8VQU2_9PEZI</name>
<gene>
    <name evidence="1" type="ORF">KHLLAP_LOCUS9452</name>
</gene>
<reference evidence="1" key="1">
    <citation type="submission" date="2023-10" db="EMBL/GenBank/DDBJ databases">
        <authorList>
            <person name="Hackl T."/>
        </authorList>
    </citation>
    <scope>NUCLEOTIDE SEQUENCE</scope>
</reference>
<dbReference type="InterPro" id="IPR013761">
    <property type="entry name" value="SAM/pointed_sf"/>
</dbReference>
<comment type="caution">
    <text evidence="1">The sequence shown here is derived from an EMBL/GenBank/DDBJ whole genome shotgun (WGS) entry which is preliminary data.</text>
</comment>
<dbReference type="Proteomes" id="UP001295740">
    <property type="component" value="Unassembled WGS sequence"/>
</dbReference>
<dbReference type="AlphaFoldDB" id="A0AAI8VQU2"/>